<dbReference type="InterPro" id="IPR056647">
    <property type="entry name" value="DUF7745"/>
</dbReference>
<evidence type="ECO:0000259" key="1">
    <source>
        <dbReference type="Pfam" id="PF24924"/>
    </source>
</evidence>
<proteinExistence type="predicted"/>
<accession>A0A7J9B1Z1</accession>
<comment type="caution">
    <text evidence="2">The sequence shown here is derived from an EMBL/GenBank/DDBJ whole genome shotgun (WGS) entry which is preliminary data.</text>
</comment>
<dbReference type="PANTHER" id="PTHR48200">
    <property type="entry name" value="PROTEIN, PUTATIVE-RELATED"/>
    <property type="match status" value="1"/>
</dbReference>
<gene>
    <name evidence="2" type="ORF">Golax_022486</name>
</gene>
<name>A0A7J9B1Z1_9ROSI</name>
<feature type="domain" description="DUF7745" evidence="1">
    <location>
        <begin position="28"/>
        <end position="111"/>
    </location>
</feature>
<keyword evidence="3" id="KW-1185">Reference proteome</keyword>
<evidence type="ECO:0000313" key="3">
    <source>
        <dbReference type="Proteomes" id="UP000593574"/>
    </source>
</evidence>
<dbReference type="PANTHER" id="PTHR48200:SF1">
    <property type="entry name" value="AMINOTRANSFERASE-LIKE PLANT MOBILE DOMAIN-CONTAINING PROTEIN"/>
    <property type="match status" value="1"/>
</dbReference>
<organism evidence="2 3">
    <name type="scientific">Gossypium laxum</name>
    <dbReference type="NCBI Taxonomy" id="34288"/>
    <lineage>
        <taxon>Eukaryota</taxon>
        <taxon>Viridiplantae</taxon>
        <taxon>Streptophyta</taxon>
        <taxon>Embryophyta</taxon>
        <taxon>Tracheophyta</taxon>
        <taxon>Spermatophyta</taxon>
        <taxon>Magnoliopsida</taxon>
        <taxon>eudicotyledons</taxon>
        <taxon>Gunneridae</taxon>
        <taxon>Pentapetalae</taxon>
        <taxon>rosids</taxon>
        <taxon>malvids</taxon>
        <taxon>Malvales</taxon>
        <taxon>Malvaceae</taxon>
        <taxon>Malvoideae</taxon>
        <taxon>Gossypium</taxon>
    </lineage>
</organism>
<dbReference type="AlphaFoldDB" id="A0A7J9B1Z1"/>
<evidence type="ECO:0000313" key="2">
    <source>
        <dbReference type="EMBL" id="MBA0730290.1"/>
    </source>
</evidence>
<protein>
    <recommendedName>
        <fullName evidence="1">DUF7745 domain-containing protein</fullName>
    </recommendedName>
</protein>
<dbReference type="Proteomes" id="UP000593574">
    <property type="component" value="Unassembled WGS sequence"/>
</dbReference>
<dbReference type="Pfam" id="PF24924">
    <property type="entry name" value="DUF7745"/>
    <property type="match status" value="1"/>
</dbReference>
<dbReference type="EMBL" id="JABEZV010443984">
    <property type="protein sequence ID" value="MBA0730290.1"/>
    <property type="molecule type" value="Genomic_DNA"/>
</dbReference>
<sequence>MEKGFLDRVEDNTAVRTWFEMIQPEKDLKEIQDQWNDEVRQIFYSNYGDLSYLLDMKVDKRLFRTLTQFWNAAYSCFTFGKVDLVPTQWVAARIKQKRDSKCIPWKNLKDIILAQPNMKKKVDVFALSIYGLVVFPKALGHDDEAVNDLFDQLDKRVTLVPMILAETF</sequence>
<reference evidence="2 3" key="1">
    <citation type="journal article" date="2019" name="Genome Biol. Evol.">
        <title>Insights into the evolution of the New World diploid cottons (Gossypium, subgenus Houzingenia) based on genome sequencing.</title>
        <authorList>
            <person name="Grover C.E."/>
            <person name="Arick M.A. 2nd"/>
            <person name="Thrash A."/>
            <person name="Conover J.L."/>
            <person name="Sanders W.S."/>
            <person name="Peterson D.G."/>
            <person name="Frelichowski J.E."/>
            <person name="Scheffler J.A."/>
            <person name="Scheffler B.E."/>
            <person name="Wendel J.F."/>
        </authorList>
    </citation>
    <scope>NUCLEOTIDE SEQUENCE [LARGE SCALE GENOMIC DNA]</scope>
    <source>
        <strain evidence="2">4</strain>
        <tissue evidence="2">Leaf</tissue>
    </source>
</reference>
<feature type="non-terminal residue" evidence="2">
    <location>
        <position position="1"/>
    </location>
</feature>